<gene>
    <name evidence="1" type="ORF">LCGC14_1788460</name>
</gene>
<evidence type="ECO:0000313" key="1">
    <source>
        <dbReference type="EMBL" id="KKM02036.1"/>
    </source>
</evidence>
<organism evidence="1">
    <name type="scientific">marine sediment metagenome</name>
    <dbReference type="NCBI Taxonomy" id="412755"/>
    <lineage>
        <taxon>unclassified sequences</taxon>
        <taxon>metagenomes</taxon>
        <taxon>ecological metagenomes</taxon>
    </lineage>
</organism>
<accession>A0A0F9J851</accession>
<reference evidence="1" key="1">
    <citation type="journal article" date="2015" name="Nature">
        <title>Complex archaea that bridge the gap between prokaryotes and eukaryotes.</title>
        <authorList>
            <person name="Spang A."/>
            <person name="Saw J.H."/>
            <person name="Jorgensen S.L."/>
            <person name="Zaremba-Niedzwiedzka K."/>
            <person name="Martijn J."/>
            <person name="Lind A.E."/>
            <person name="van Eijk R."/>
            <person name="Schleper C."/>
            <person name="Guy L."/>
            <person name="Ettema T.J."/>
        </authorList>
    </citation>
    <scope>NUCLEOTIDE SEQUENCE</scope>
</reference>
<sequence length="295" mass="32594">MSKLYAKLRATVEIRKASMATELEDMYNLALVYEGEMPAEYIEFFPKNTPRHDVNFIGLAWDDLAQTTARAPEIQVDPVTLSNPSIRKAAKLEKIVTGYFKAARPFDSAFLFTNAWNLVGLGKMVAVAVPDGKNKVPRFEARDPRNCFPGAKRRVGTYIDELTDLIFETKMKRVEAVKLGLAAASDGDGKMLQGDVVVYEYMDDKIWAQVGPGGQQVAQHGLGVVPGVYRSTFSPNKTGKSQFKEQISLMVAVSRIITQKIAYLDRVIYPITWVKGLTGELTLGPNAVATLSEHG</sequence>
<proteinExistence type="predicted"/>
<protein>
    <submittedName>
        <fullName evidence="1">Uncharacterized protein</fullName>
    </submittedName>
</protein>
<name>A0A0F9J851_9ZZZZ</name>
<feature type="non-terminal residue" evidence="1">
    <location>
        <position position="295"/>
    </location>
</feature>
<comment type="caution">
    <text evidence="1">The sequence shown here is derived from an EMBL/GenBank/DDBJ whole genome shotgun (WGS) entry which is preliminary data.</text>
</comment>
<dbReference type="AlphaFoldDB" id="A0A0F9J851"/>
<dbReference type="EMBL" id="LAZR01017040">
    <property type="protein sequence ID" value="KKM02036.1"/>
    <property type="molecule type" value="Genomic_DNA"/>
</dbReference>